<keyword evidence="2" id="KW-0808">Transferase</keyword>
<dbReference type="InterPro" id="IPR011990">
    <property type="entry name" value="TPR-like_helical_dom_sf"/>
</dbReference>
<protein>
    <submittedName>
        <fullName evidence="2">Predicted O-linked N-acetylglucosamine transferase, SPINDLY family</fullName>
    </submittedName>
</protein>
<name>A0A379E447_9BACT</name>
<dbReference type="SUPFAM" id="SSF48452">
    <property type="entry name" value="TPR-like"/>
    <property type="match status" value="1"/>
</dbReference>
<feature type="repeat" description="TPR" evidence="1">
    <location>
        <begin position="523"/>
        <end position="556"/>
    </location>
</feature>
<evidence type="ECO:0000313" key="3">
    <source>
        <dbReference type="Proteomes" id="UP000255469"/>
    </source>
</evidence>
<reference evidence="2 3" key="1">
    <citation type="submission" date="2018-06" db="EMBL/GenBank/DDBJ databases">
        <authorList>
            <consortium name="Pathogen Informatics"/>
            <person name="Doyle S."/>
        </authorList>
    </citation>
    <scope>NUCLEOTIDE SEQUENCE [LARGE SCALE GENOMIC DNA]</scope>
    <source>
        <strain evidence="2 3">NCTC13067</strain>
    </source>
</reference>
<evidence type="ECO:0000256" key="1">
    <source>
        <dbReference type="PROSITE-ProRule" id="PRU00339"/>
    </source>
</evidence>
<dbReference type="Gene3D" id="1.25.40.10">
    <property type="entry name" value="Tetratricopeptide repeat domain"/>
    <property type="match status" value="1"/>
</dbReference>
<dbReference type="Proteomes" id="UP000255469">
    <property type="component" value="Unassembled WGS sequence"/>
</dbReference>
<proteinExistence type="predicted"/>
<organism evidence="2 3">
    <name type="scientific">Prevotella denticola</name>
    <dbReference type="NCBI Taxonomy" id="28129"/>
    <lineage>
        <taxon>Bacteria</taxon>
        <taxon>Pseudomonadati</taxon>
        <taxon>Bacteroidota</taxon>
        <taxon>Bacteroidia</taxon>
        <taxon>Bacteroidales</taxon>
        <taxon>Prevotellaceae</taxon>
        <taxon>Prevotella</taxon>
    </lineage>
</organism>
<dbReference type="SMART" id="SM00028">
    <property type="entry name" value="TPR"/>
    <property type="match status" value="2"/>
</dbReference>
<keyword evidence="1" id="KW-0802">TPR repeat</keyword>
<gene>
    <name evidence="2" type="ORF">NCTC13067_00885</name>
</gene>
<sequence>MNVEEILGKTINCLMDKWLGKAIEVLEHLYAKHPSLIGHGEFDSIRNDYRLMVDYMGRGYADSQREALYSTLLQRLYRVAANLEISWRCKNIGAYIDAFRVSAHLNMSHDFIRTVLETFVSDVAMLSLQPESTRKQRQTEIYDRHQQFVNRLFNALWTSCQWTEEDSVFYTDLLLSPTVVSGDQQIIASAISLGAMNQFDINKFKTLVSVYRRASDEYVRQRALVGWVLSVFEGMDIFAEQDDVVRELCSDSSITRELLTLQIQFFYSQDAEKDNDKIQRDIMPDIMRNSNLAVGRLGIIEKEEDALENILHQDAEDRRMEQMEEKVRKMMDMQKQGSDIYFGGFRQMKRFPFFNEVVNWFTPFYLEHPALRPVMRNFGDSNFLRILMDKGNFCESDKYSFALALEHIINQLPENMKEVMESEDVLGPLAATEDPQDAVSIRRTYLQDLYRFFRLYRSSGDFINPFEDNGKGDFVADTFFFTYRIFMGTGLDDVKLRLALHLYKHHQFTRLTELLATFQSSDPRYSILLGYTNIEAGRSETAYHFFDEALKSEPDNQWALRGKARAALDSEDYSTAEEVYAKLLELNPEHKGYTVNHCVALLKLGRAGEVREELFRLDYQYPEDMNVKRVLAWAMLSDRSLDKASQLYDRLLAATPVHEDYLNAGYCQWALGNIQHAAGLFHEWMSKSGNGRARLLEEFRSDADILSTYDITDTDCFLMLSLVEQTAER</sequence>
<dbReference type="AlphaFoldDB" id="A0A379E447"/>
<dbReference type="EMBL" id="UGTM01000001">
    <property type="protein sequence ID" value="SUB87220.1"/>
    <property type="molecule type" value="Genomic_DNA"/>
</dbReference>
<dbReference type="GO" id="GO:0016740">
    <property type="term" value="F:transferase activity"/>
    <property type="evidence" value="ECO:0007669"/>
    <property type="project" value="UniProtKB-KW"/>
</dbReference>
<evidence type="ECO:0000313" key="2">
    <source>
        <dbReference type="EMBL" id="SUB87220.1"/>
    </source>
</evidence>
<dbReference type="PROSITE" id="PS50005">
    <property type="entry name" value="TPR"/>
    <property type="match status" value="2"/>
</dbReference>
<dbReference type="RefSeq" id="WP_025068094.1">
    <property type="nucleotide sequence ID" value="NZ_UGTM01000001.1"/>
</dbReference>
<dbReference type="Pfam" id="PF14559">
    <property type="entry name" value="TPR_19"/>
    <property type="match status" value="1"/>
</dbReference>
<dbReference type="InterPro" id="IPR019734">
    <property type="entry name" value="TPR_rpt"/>
</dbReference>
<feature type="repeat" description="TPR" evidence="1">
    <location>
        <begin position="557"/>
        <end position="590"/>
    </location>
</feature>
<accession>A0A379E447</accession>